<organism evidence="1">
    <name type="scientific">termite gut metagenome</name>
    <dbReference type="NCBI Taxonomy" id="433724"/>
    <lineage>
        <taxon>unclassified sequences</taxon>
        <taxon>metagenomes</taxon>
        <taxon>organismal metagenomes</taxon>
    </lineage>
</organism>
<gene>
    <name evidence="1" type="ORF">EZS27_016155</name>
</gene>
<sequence>MSNLVEQIALCVENGKVNTASPYPSQMKGQLGVMN</sequence>
<comment type="caution">
    <text evidence="1">The sequence shown here is derived from an EMBL/GenBank/DDBJ whole genome shotgun (WGS) entry which is preliminary data.</text>
</comment>
<protein>
    <submittedName>
        <fullName evidence="1">Uncharacterized protein</fullName>
    </submittedName>
</protein>
<evidence type="ECO:0000313" key="1">
    <source>
        <dbReference type="EMBL" id="KAA6335634.1"/>
    </source>
</evidence>
<dbReference type="AlphaFoldDB" id="A0A5J4RPU5"/>
<name>A0A5J4RPU5_9ZZZZ</name>
<reference evidence="1" key="1">
    <citation type="submission" date="2019-03" db="EMBL/GenBank/DDBJ databases">
        <title>Single cell metagenomics reveals metabolic interactions within the superorganism composed of flagellate Streblomastix strix and complex community of Bacteroidetes bacteria on its surface.</title>
        <authorList>
            <person name="Treitli S.C."/>
            <person name="Kolisko M."/>
            <person name="Husnik F."/>
            <person name="Keeling P."/>
            <person name="Hampl V."/>
        </authorList>
    </citation>
    <scope>NUCLEOTIDE SEQUENCE</scope>
    <source>
        <strain evidence="1">STM</strain>
    </source>
</reference>
<proteinExistence type="predicted"/>
<dbReference type="EMBL" id="SNRY01000874">
    <property type="protein sequence ID" value="KAA6335634.1"/>
    <property type="molecule type" value="Genomic_DNA"/>
</dbReference>
<accession>A0A5J4RPU5</accession>